<dbReference type="SUPFAM" id="SSF47095">
    <property type="entry name" value="HMG-box"/>
    <property type="match status" value="1"/>
</dbReference>
<sequence>EKRKQVLAANPDFTIGDIAKETGRLWGDLTPKEKAPYIEKARLEKERHLRELKEEK</sequence>
<proteinExistence type="inferred from homology"/>
<keyword evidence="4 5" id="KW-0539">Nucleus</keyword>
<feature type="domain" description="HMG box" evidence="6">
    <location>
        <begin position="1"/>
        <end position="56"/>
    </location>
</feature>
<dbReference type="OrthoDB" id="1919336at2759"/>
<dbReference type="AlphaFoldDB" id="A0A7T8GY07"/>
<evidence type="ECO:0000313" key="8">
    <source>
        <dbReference type="Proteomes" id="UP000595437"/>
    </source>
</evidence>
<dbReference type="Proteomes" id="UP000595437">
    <property type="component" value="Chromosome 14"/>
</dbReference>
<dbReference type="EMBL" id="CP045903">
    <property type="protein sequence ID" value="QQP39525.1"/>
    <property type="molecule type" value="Genomic_DNA"/>
</dbReference>
<dbReference type="InterPro" id="IPR036910">
    <property type="entry name" value="HMG_box_dom_sf"/>
</dbReference>
<name>A0A7T8GY07_CALRO</name>
<evidence type="ECO:0000256" key="4">
    <source>
        <dbReference type="ARBA" id="ARBA00023242"/>
    </source>
</evidence>
<feature type="non-terminal residue" evidence="7">
    <location>
        <position position="1"/>
    </location>
</feature>
<feature type="non-terminal residue" evidence="7">
    <location>
        <position position="56"/>
    </location>
</feature>
<evidence type="ECO:0000256" key="5">
    <source>
        <dbReference type="PROSITE-ProRule" id="PRU00267"/>
    </source>
</evidence>
<dbReference type="PANTHER" id="PTHR48112">
    <property type="entry name" value="HIGH MOBILITY GROUP PROTEIN DSP1"/>
    <property type="match status" value="1"/>
</dbReference>
<evidence type="ECO:0000256" key="1">
    <source>
        <dbReference type="ARBA" id="ARBA00004123"/>
    </source>
</evidence>
<evidence type="ECO:0000313" key="7">
    <source>
        <dbReference type="EMBL" id="QQP39525.1"/>
    </source>
</evidence>
<dbReference type="PROSITE" id="PS50118">
    <property type="entry name" value="HMG_BOX_2"/>
    <property type="match status" value="1"/>
</dbReference>
<dbReference type="GO" id="GO:0003677">
    <property type="term" value="F:DNA binding"/>
    <property type="evidence" value="ECO:0007669"/>
    <property type="project" value="UniProtKB-UniRule"/>
</dbReference>
<dbReference type="InterPro" id="IPR050342">
    <property type="entry name" value="HMGB"/>
</dbReference>
<gene>
    <name evidence="7" type="ORF">FKW44_020440</name>
</gene>
<keyword evidence="8" id="KW-1185">Reference proteome</keyword>
<dbReference type="GO" id="GO:0005634">
    <property type="term" value="C:nucleus"/>
    <property type="evidence" value="ECO:0007669"/>
    <property type="project" value="UniProtKB-SubCell"/>
</dbReference>
<evidence type="ECO:0000259" key="6">
    <source>
        <dbReference type="PROSITE" id="PS50118"/>
    </source>
</evidence>
<dbReference type="Pfam" id="PF00505">
    <property type="entry name" value="HMG_box"/>
    <property type="match status" value="1"/>
</dbReference>
<dbReference type="PRINTS" id="PR00886">
    <property type="entry name" value="HIGHMOBLTY12"/>
</dbReference>
<dbReference type="SMART" id="SM00398">
    <property type="entry name" value="HMG"/>
    <property type="match status" value="1"/>
</dbReference>
<keyword evidence="3 5" id="KW-0238">DNA-binding</keyword>
<evidence type="ECO:0000256" key="2">
    <source>
        <dbReference type="ARBA" id="ARBA00008774"/>
    </source>
</evidence>
<feature type="DNA-binding region" description="HMG box" evidence="5">
    <location>
        <begin position="1"/>
        <end position="56"/>
    </location>
</feature>
<dbReference type="InterPro" id="IPR009071">
    <property type="entry name" value="HMG_box_dom"/>
</dbReference>
<accession>A0A7T8GY07</accession>
<comment type="subcellular location">
    <subcellularLocation>
        <location evidence="1">Nucleus</location>
    </subcellularLocation>
</comment>
<evidence type="ECO:0000256" key="3">
    <source>
        <dbReference type="ARBA" id="ARBA00023125"/>
    </source>
</evidence>
<dbReference type="Gene3D" id="1.10.30.10">
    <property type="entry name" value="High mobility group box domain"/>
    <property type="match status" value="1"/>
</dbReference>
<protein>
    <submittedName>
        <fullName evidence="7">High mobility group protein B2</fullName>
    </submittedName>
</protein>
<comment type="similarity">
    <text evidence="2">Belongs to the HMGB family.</text>
</comment>
<reference evidence="8" key="1">
    <citation type="submission" date="2021-01" db="EMBL/GenBank/DDBJ databases">
        <title>Caligus Genome Assembly.</title>
        <authorList>
            <person name="Gallardo-Escarate C."/>
        </authorList>
    </citation>
    <scope>NUCLEOTIDE SEQUENCE [LARGE SCALE GENOMIC DNA]</scope>
</reference>
<organism evidence="7 8">
    <name type="scientific">Caligus rogercresseyi</name>
    <name type="common">Sea louse</name>
    <dbReference type="NCBI Taxonomy" id="217165"/>
    <lineage>
        <taxon>Eukaryota</taxon>
        <taxon>Metazoa</taxon>
        <taxon>Ecdysozoa</taxon>
        <taxon>Arthropoda</taxon>
        <taxon>Crustacea</taxon>
        <taxon>Multicrustacea</taxon>
        <taxon>Hexanauplia</taxon>
        <taxon>Copepoda</taxon>
        <taxon>Siphonostomatoida</taxon>
        <taxon>Caligidae</taxon>
        <taxon>Caligus</taxon>
    </lineage>
</organism>
<dbReference type="PANTHER" id="PTHR48112:SF32">
    <property type="entry name" value="HIGH MOBILITY GROUP PROTEIN B3"/>
    <property type="match status" value="1"/>
</dbReference>